<dbReference type="GO" id="GO:0016787">
    <property type="term" value="F:hydrolase activity"/>
    <property type="evidence" value="ECO:0007669"/>
    <property type="project" value="UniProtKB-KW"/>
</dbReference>
<organism evidence="6 7">
    <name type="scientific">Hyphomicrobium nitrativorans NL23</name>
    <dbReference type="NCBI Taxonomy" id="1029756"/>
    <lineage>
        <taxon>Bacteria</taxon>
        <taxon>Pseudomonadati</taxon>
        <taxon>Pseudomonadota</taxon>
        <taxon>Alphaproteobacteria</taxon>
        <taxon>Hyphomicrobiales</taxon>
        <taxon>Hyphomicrobiaceae</taxon>
        <taxon>Hyphomicrobium</taxon>
    </lineage>
</organism>
<reference evidence="6 7" key="1">
    <citation type="journal article" date="2014" name="Genome Announc.">
        <title>Complete Genome Sequence of Hyphomicrobium nitrativorans Strain NL23, a Denitrifying Bacterium Isolated from Biofilm of a Methanol-Fed Denitrification System Treating Seawater at the Montreal Biodome.</title>
        <authorList>
            <person name="Martineau C."/>
            <person name="Villeneuve C."/>
            <person name="Mauffrey F."/>
            <person name="Villemur R."/>
        </authorList>
    </citation>
    <scope>NUCLEOTIDE SEQUENCE [LARGE SCALE GENOMIC DNA]</scope>
    <source>
        <strain evidence="6">NL23</strain>
    </source>
</reference>
<dbReference type="STRING" id="1029756.W911_08540"/>
<dbReference type="Gene3D" id="3.60.21.10">
    <property type="match status" value="1"/>
</dbReference>
<name>V5SEF1_9HYPH</name>
<dbReference type="SUPFAM" id="SSF56300">
    <property type="entry name" value="Metallo-dependent phosphatases"/>
    <property type="match status" value="1"/>
</dbReference>
<dbReference type="OrthoDB" id="9794568at2"/>
<evidence type="ECO:0000256" key="2">
    <source>
        <dbReference type="ARBA" id="ARBA00022801"/>
    </source>
</evidence>
<comment type="similarity">
    <text evidence="4">Belongs to the cyclic nucleotide phosphodiesterase class-III family.</text>
</comment>
<dbReference type="GO" id="GO:0046872">
    <property type="term" value="F:metal ion binding"/>
    <property type="evidence" value="ECO:0007669"/>
    <property type="project" value="UniProtKB-KW"/>
</dbReference>
<keyword evidence="2" id="KW-0378">Hydrolase</keyword>
<keyword evidence="1" id="KW-0479">Metal-binding</keyword>
<proteinExistence type="inferred from homology"/>
<feature type="domain" description="Calcineurin-like phosphoesterase" evidence="5">
    <location>
        <begin position="6"/>
        <end position="232"/>
    </location>
</feature>
<dbReference type="InterPro" id="IPR004843">
    <property type="entry name" value="Calcineurin-like_PHP"/>
</dbReference>
<dbReference type="EMBL" id="CP006912">
    <property type="protein sequence ID" value="AHB48430.1"/>
    <property type="molecule type" value="Genomic_DNA"/>
</dbReference>
<dbReference type="InterPro" id="IPR050884">
    <property type="entry name" value="CNP_phosphodiesterase-III"/>
</dbReference>
<protein>
    <submittedName>
        <fullName evidence="6">Metallophosphoesterase</fullName>
    </submittedName>
</protein>
<dbReference type="KEGG" id="hni:W911_08540"/>
<evidence type="ECO:0000259" key="5">
    <source>
        <dbReference type="Pfam" id="PF00149"/>
    </source>
</evidence>
<evidence type="ECO:0000256" key="1">
    <source>
        <dbReference type="ARBA" id="ARBA00022723"/>
    </source>
</evidence>
<dbReference type="PANTHER" id="PTHR42988:SF2">
    <property type="entry name" value="CYCLIC NUCLEOTIDE PHOSPHODIESTERASE CBUA0032-RELATED"/>
    <property type="match status" value="1"/>
</dbReference>
<dbReference type="Pfam" id="PF00149">
    <property type="entry name" value="Metallophos"/>
    <property type="match status" value="1"/>
</dbReference>
<evidence type="ECO:0000256" key="3">
    <source>
        <dbReference type="ARBA" id="ARBA00023004"/>
    </source>
</evidence>
<dbReference type="AlphaFoldDB" id="V5SEF1"/>
<dbReference type="Proteomes" id="UP000018542">
    <property type="component" value="Chromosome"/>
</dbReference>
<sequence length="303" mass="33355">MTDSFTLVHLSDVHLGPISGFHPRYWNVKRALGYINWQRGRVRVHQRRVADRIAADALRQAPDHIAVTGDLANLGLPGEYAAAYAWLQALGDPERVSVVPGNHDIYTGRLGGASCLQTWAPYMQNSESWREAEPVRFPFVQIKREVALIGLNSAVPTPPFVASGRLGDAQLAQFEAALARLGDAGFIRVVLIHHPPLPGQAPWRRGLQDAAAFADVLERAGAELVLHGHNHRDMLEWRTHAGRGVPVLGVASASAAHAHKSEPLARYNLLRLRREDGVVRIHCETRGLSSPDGEIVTLDRRDL</sequence>
<keyword evidence="3" id="KW-0408">Iron</keyword>
<dbReference type="InterPro" id="IPR029052">
    <property type="entry name" value="Metallo-depent_PP-like"/>
</dbReference>
<accession>V5SEF1</accession>
<gene>
    <name evidence="6" type="ORF">W911_08540</name>
</gene>
<evidence type="ECO:0000313" key="6">
    <source>
        <dbReference type="EMBL" id="AHB48430.1"/>
    </source>
</evidence>
<evidence type="ECO:0000313" key="7">
    <source>
        <dbReference type="Proteomes" id="UP000018542"/>
    </source>
</evidence>
<dbReference type="PANTHER" id="PTHR42988">
    <property type="entry name" value="PHOSPHOHYDROLASE"/>
    <property type="match status" value="1"/>
</dbReference>
<evidence type="ECO:0000256" key="4">
    <source>
        <dbReference type="ARBA" id="ARBA00025742"/>
    </source>
</evidence>
<dbReference type="PATRIC" id="fig|1029756.8.peg.1782"/>
<dbReference type="RefSeq" id="WP_023787086.1">
    <property type="nucleotide sequence ID" value="NC_022997.1"/>
</dbReference>
<keyword evidence="7" id="KW-1185">Reference proteome</keyword>
<dbReference type="HOGENOM" id="CLU_052611_0_0_5"/>